<feature type="domain" description="Exonuclease" evidence="5">
    <location>
        <begin position="1"/>
        <end position="97"/>
    </location>
</feature>
<organism evidence="6 7">
    <name type="scientific">Saccoglossus kowalevskii</name>
    <name type="common">Acorn worm</name>
    <dbReference type="NCBI Taxonomy" id="10224"/>
    <lineage>
        <taxon>Eukaryota</taxon>
        <taxon>Metazoa</taxon>
        <taxon>Hemichordata</taxon>
        <taxon>Enteropneusta</taxon>
        <taxon>Harrimaniidae</taxon>
        <taxon>Saccoglossus</taxon>
    </lineage>
</organism>
<dbReference type="PANTHER" id="PTHR11046:SF0">
    <property type="entry name" value="OLIGORIBONUCLEASE, MITOCHONDRIAL"/>
    <property type="match status" value="1"/>
</dbReference>
<dbReference type="InterPro" id="IPR012337">
    <property type="entry name" value="RNaseH-like_sf"/>
</dbReference>
<evidence type="ECO:0000256" key="4">
    <source>
        <dbReference type="ARBA" id="ARBA00022839"/>
    </source>
</evidence>
<dbReference type="NCBIfam" id="NF003765">
    <property type="entry name" value="PRK05359.1"/>
    <property type="match status" value="1"/>
</dbReference>
<keyword evidence="3" id="KW-0378">Hydrolase</keyword>
<dbReference type="RefSeq" id="XP_006811477.1">
    <property type="nucleotide sequence ID" value="XM_006811414.1"/>
</dbReference>
<dbReference type="PANTHER" id="PTHR11046">
    <property type="entry name" value="OLIGORIBONUCLEASE, MITOCHONDRIAL"/>
    <property type="match status" value="1"/>
</dbReference>
<evidence type="ECO:0000259" key="5">
    <source>
        <dbReference type="Pfam" id="PF00929"/>
    </source>
</evidence>
<keyword evidence="4" id="KW-0269">Exonuclease</keyword>
<dbReference type="InterPro" id="IPR022894">
    <property type="entry name" value="Oligoribonuclease"/>
</dbReference>
<name>A0ABM0LUN6_SACKO</name>
<reference evidence="7" key="1">
    <citation type="submission" date="2025-08" db="UniProtKB">
        <authorList>
            <consortium name="RefSeq"/>
        </authorList>
    </citation>
    <scope>IDENTIFICATION</scope>
    <source>
        <tissue evidence="7">Testes</tissue>
    </source>
</reference>
<accession>A0ABM0LUN6</accession>
<evidence type="ECO:0000256" key="1">
    <source>
        <dbReference type="ARBA" id="ARBA00009921"/>
    </source>
</evidence>
<dbReference type="InterPro" id="IPR013520">
    <property type="entry name" value="Ribonucl_H"/>
</dbReference>
<gene>
    <name evidence="7" type="primary">LOC102806568</name>
</gene>
<keyword evidence="6" id="KW-1185">Reference proteome</keyword>
<dbReference type="InterPro" id="IPR036397">
    <property type="entry name" value="RNaseH_sf"/>
</dbReference>
<sequence length="99" mass="11391">GPTIVIHQPDEIINNMNEWCIQHHGESGLTEAVRKSKISQEQAEYEVLSFVRKHTHPGMCPLAGNSIHCDKVFLDKYMPKFMDHCHYRIVDVSSIKEIC</sequence>
<proteinExistence type="inferred from homology"/>
<protein>
    <submittedName>
        <fullName evidence="7">Oligoribonuclease, mitochondrial-like</fullName>
    </submittedName>
</protein>
<evidence type="ECO:0000256" key="2">
    <source>
        <dbReference type="ARBA" id="ARBA00022722"/>
    </source>
</evidence>
<feature type="non-terminal residue" evidence="7">
    <location>
        <position position="99"/>
    </location>
</feature>
<dbReference type="SUPFAM" id="SSF53098">
    <property type="entry name" value="Ribonuclease H-like"/>
    <property type="match status" value="1"/>
</dbReference>
<dbReference type="Pfam" id="PF00929">
    <property type="entry name" value="RNase_T"/>
    <property type="match status" value="1"/>
</dbReference>
<feature type="non-terminal residue" evidence="7">
    <location>
        <position position="1"/>
    </location>
</feature>
<dbReference type="Proteomes" id="UP000694865">
    <property type="component" value="Unplaced"/>
</dbReference>
<evidence type="ECO:0000313" key="7">
    <source>
        <dbReference type="RefSeq" id="XP_006811477.1"/>
    </source>
</evidence>
<evidence type="ECO:0000313" key="6">
    <source>
        <dbReference type="Proteomes" id="UP000694865"/>
    </source>
</evidence>
<dbReference type="CDD" id="cd06135">
    <property type="entry name" value="Orn"/>
    <property type="match status" value="1"/>
</dbReference>
<evidence type="ECO:0000256" key="3">
    <source>
        <dbReference type="ARBA" id="ARBA00022801"/>
    </source>
</evidence>
<dbReference type="GeneID" id="102806568"/>
<keyword evidence="2" id="KW-0540">Nuclease</keyword>
<dbReference type="Gene3D" id="3.30.420.10">
    <property type="entry name" value="Ribonuclease H-like superfamily/Ribonuclease H"/>
    <property type="match status" value="1"/>
</dbReference>
<comment type="similarity">
    <text evidence="1">Belongs to the oligoribonuclease family.</text>
</comment>